<organism evidence="9 10">
    <name type="scientific">Alkaliphilus oremlandii (strain OhILAs)</name>
    <name type="common">Clostridium oremlandii (strain OhILAs)</name>
    <dbReference type="NCBI Taxonomy" id="350688"/>
    <lineage>
        <taxon>Bacteria</taxon>
        <taxon>Bacillati</taxon>
        <taxon>Bacillota</taxon>
        <taxon>Clostridia</taxon>
        <taxon>Peptostreptococcales</taxon>
        <taxon>Natronincolaceae</taxon>
        <taxon>Alkaliphilus</taxon>
    </lineage>
</organism>
<dbReference type="PANTHER" id="PTHR34824:SF1">
    <property type="entry name" value="HEAT-INDUCIBLE TRANSCRIPTION REPRESSOR HRCA"/>
    <property type="match status" value="1"/>
</dbReference>
<dbReference type="PIRSF" id="PIRSF005485">
    <property type="entry name" value="HrcA"/>
    <property type="match status" value="1"/>
</dbReference>
<accession>A8MG49</accession>
<dbReference type="RefSeq" id="WP_012159089.1">
    <property type="nucleotide sequence ID" value="NC_009922.1"/>
</dbReference>
<evidence type="ECO:0000256" key="5">
    <source>
        <dbReference type="ARBA" id="ARBA00055319"/>
    </source>
</evidence>
<comment type="similarity">
    <text evidence="6">Belongs to the HrcA family.</text>
</comment>
<dbReference type="Gene3D" id="1.10.10.10">
    <property type="entry name" value="Winged helix-like DNA-binding domain superfamily/Winged helix DNA-binding domain"/>
    <property type="match status" value="1"/>
</dbReference>
<evidence type="ECO:0000259" key="8">
    <source>
        <dbReference type="Pfam" id="PF03444"/>
    </source>
</evidence>
<proteinExistence type="inferred from homology"/>
<evidence type="ECO:0000256" key="1">
    <source>
        <dbReference type="ARBA" id="ARBA00022491"/>
    </source>
</evidence>
<keyword evidence="10" id="KW-1185">Reference proteome</keyword>
<keyword evidence="4 6" id="KW-0804">Transcription</keyword>
<protein>
    <recommendedName>
        <fullName evidence="6">Heat-inducible transcription repressor HrcA</fullName>
    </recommendedName>
</protein>
<dbReference type="eggNOG" id="COG1420">
    <property type="taxonomic scope" value="Bacteria"/>
</dbReference>
<dbReference type="InterPro" id="IPR005104">
    <property type="entry name" value="WHTH_HrcA_DNA-bd"/>
</dbReference>
<dbReference type="GO" id="GO:0045892">
    <property type="term" value="P:negative regulation of DNA-templated transcription"/>
    <property type="evidence" value="ECO:0007669"/>
    <property type="project" value="UniProtKB-UniRule"/>
</dbReference>
<dbReference type="HOGENOM" id="CLU_050019_1_0_9"/>
<keyword evidence="2 6" id="KW-0805">Transcription regulation</keyword>
<dbReference type="KEGG" id="aoe:Clos_1231"/>
<evidence type="ECO:0000256" key="4">
    <source>
        <dbReference type="ARBA" id="ARBA00023163"/>
    </source>
</evidence>
<evidence type="ECO:0000259" key="7">
    <source>
        <dbReference type="Pfam" id="PF01628"/>
    </source>
</evidence>
<keyword evidence="1 6" id="KW-0678">Repressor</keyword>
<dbReference type="HAMAP" id="MF_00081">
    <property type="entry name" value="HrcA"/>
    <property type="match status" value="1"/>
</dbReference>
<dbReference type="NCBIfam" id="TIGR00331">
    <property type="entry name" value="hrcA"/>
    <property type="match status" value="1"/>
</dbReference>
<dbReference type="InterPro" id="IPR021153">
    <property type="entry name" value="HrcA_C"/>
</dbReference>
<dbReference type="SUPFAM" id="SSF46785">
    <property type="entry name" value="Winged helix' DNA-binding domain"/>
    <property type="match status" value="1"/>
</dbReference>
<dbReference type="PANTHER" id="PTHR34824">
    <property type="entry name" value="HEAT-INDUCIBLE TRANSCRIPTION REPRESSOR HRCA"/>
    <property type="match status" value="1"/>
</dbReference>
<dbReference type="InterPro" id="IPR023120">
    <property type="entry name" value="WHTH_transcript_rep_HrcA_IDD"/>
</dbReference>
<dbReference type="InterPro" id="IPR036388">
    <property type="entry name" value="WH-like_DNA-bd_sf"/>
</dbReference>
<feature type="domain" description="Heat-inducible transcription repressor HrcA C-terminal" evidence="7">
    <location>
        <begin position="104"/>
        <end position="323"/>
    </location>
</feature>
<dbReference type="Proteomes" id="UP000000269">
    <property type="component" value="Chromosome"/>
</dbReference>
<dbReference type="SUPFAM" id="SSF55781">
    <property type="entry name" value="GAF domain-like"/>
    <property type="match status" value="1"/>
</dbReference>
<dbReference type="InterPro" id="IPR036390">
    <property type="entry name" value="WH_DNA-bd_sf"/>
</dbReference>
<dbReference type="EMBL" id="CP000853">
    <property type="protein sequence ID" value="ABW18777.1"/>
    <property type="molecule type" value="Genomic_DNA"/>
</dbReference>
<sequence>MLNERKLKILQAIIEDYIETAEPVGSRTLSKKYDLGVSPATIRNEMSDLEELGLIIQPHTSAGRIPSDKGYRLYVDQFMSLKNSAKIKNGYLELDILNKVAEIEQILQYSSKLLSQVTNYTTVAVTPHVKESKLKHIQLVPIDSINMLAIIVTDSGIVKKPVIRMNDSVSESGFQMMSNFLNDKLHGLTIKNIETSLFHILNEEIIHFSNVMDTIVPEIFKSLEESSDIDMFFNGAMNIFNFPEYNDIFKAKSFLELLEEKELLSSLITSFDSEGLRVSIGSENIYEEAKDCSLVTATYKENDTILGWLSVIGPTRMDYSGVVSVMAEVSKSINDLLKNRYNK</sequence>
<dbReference type="Pfam" id="PF01628">
    <property type="entry name" value="HrcA"/>
    <property type="match status" value="1"/>
</dbReference>
<evidence type="ECO:0000256" key="6">
    <source>
        <dbReference type="HAMAP-Rule" id="MF_00081"/>
    </source>
</evidence>
<gene>
    <name evidence="6" type="primary">hrcA</name>
    <name evidence="9" type="ordered locus">Clos_1231</name>
</gene>
<feature type="domain" description="Winged helix-turn-helix transcription repressor HrcA DNA-binding" evidence="8">
    <location>
        <begin position="2"/>
        <end position="72"/>
    </location>
</feature>
<evidence type="ECO:0000256" key="3">
    <source>
        <dbReference type="ARBA" id="ARBA00023016"/>
    </source>
</evidence>
<dbReference type="GO" id="GO:0003677">
    <property type="term" value="F:DNA binding"/>
    <property type="evidence" value="ECO:0007669"/>
    <property type="project" value="InterPro"/>
</dbReference>
<reference evidence="10" key="1">
    <citation type="submission" date="2007-10" db="EMBL/GenBank/DDBJ databases">
        <title>Complete genome of Alkaliphilus oremlandii OhILAs.</title>
        <authorList>
            <person name="Copeland A."/>
            <person name="Lucas S."/>
            <person name="Lapidus A."/>
            <person name="Barry K."/>
            <person name="Detter J.C."/>
            <person name="Glavina del Rio T."/>
            <person name="Hammon N."/>
            <person name="Israni S."/>
            <person name="Dalin E."/>
            <person name="Tice H."/>
            <person name="Pitluck S."/>
            <person name="Chain P."/>
            <person name="Malfatti S."/>
            <person name="Shin M."/>
            <person name="Vergez L."/>
            <person name="Schmutz J."/>
            <person name="Larimer F."/>
            <person name="Land M."/>
            <person name="Hauser L."/>
            <person name="Kyrpides N."/>
            <person name="Mikhailova N."/>
            <person name="Stolz J.F."/>
            <person name="Dawson A."/>
            <person name="Fisher E."/>
            <person name="Crable B."/>
            <person name="Perera E."/>
            <person name="Lisak J."/>
            <person name="Ranganathan M."/>
            <person name="Basu P."/>
            <person name="Richardson P."/>
        </authorList>
    </citation>
    <scope>NUCLEOTIDE SEQUENCE [LARGE SCALE GENOMIC DNA]</scope>
    <source>
        <strain evidence="10">OhILAs</strain>
    </source>
</reference>
<evidence type="ECO:0000256" key="2">
    <source>
        <dbReference type="ARBA" id="ARBA00023015"/>
    </source>
</evidence>
<dbReference type="Gene3D" id="3.30.450.40">
    <property type="match status" value="1"/>
</dbReference>
<comment type="function">
    <text evidence="5 6">Negative regulator of class I heat shock genes (grpE-dnaK-dnaJ and groELS operons). Prevents heat-shock induction of these operons.</text>
</comment>
<dbReference type="FunFam" id="1.10.10.10:FF:000049">
    <property type="entry name" value="Heat-inducible transcription repressor HrcA"/>
    <property type="match status" value="1"/>
</dbReference>
<dbReference type="AlphaFoldDB" id="A8MG49"/>
<dbReference type="Gene3D" id="3.30.390.60">
    <property type="entry name" value="Heat-inducible transcription repressor hrca homolog, domain 3"/>
    <property type="match status" value="1"/>
</dbReference>
<dbReference type="InterPro" id="IPR029016">
    <property type="entry name" value="GAF-like_dom_sf"/>
</dbReference>
<dbReference type="InterPro" id="IPR002571">
    <property type="entry name" value="HrcA"/>
</dbReference>
<evidence type="ECO:0000313" key="9">
    <source>
        <dbReference type="EMBL" id="ABW18777.1"/>
    </source>
</evidence>
<name>A8MG49_ALKOO</name>
<dbReference type="Pfam" id="PF03444">
    <property type="entry name" value="WHD_HrcA"/>
    <property type="match status" value="1"/>
</dbReference>
<evidence type="ECO:0000313" key="10">
    <source>
        <dbReference type="Proteomes" id="UP000000269"/>
    </source>
</evidence>
<dbReference type="STRING" id="350688.Clos_1231"/>
<keyword evidence="3 6" id="KW-0346">Stress response</keyword>
<dbReference type="OrthoDB" id="9783139at2"/>